<dbReference type="SUPFAM" id="SSF53474">
    <property type="entry name" value="alpha/beta-Hydrolases"/>
    <property type="match status" value="1"/>
</dbReference>
<organism evidence="3 4">
    <name type="scientific">Paraphaeosphaeria minitans</name>
    <dbReference type="NCBI Taxonomy" id="565426"/>
    <lineage>
        <taxon>Eukaryota</taxon>
        <taxon>Fungi</taxon>
        <taxon>Dikarya</taxon>
        <taxon>Ascomycota</taxon>
        <taxon>Pezizomycotina</taxon>
        <taxon>Dothideomycetes</taxon>
        <taxon>Pleosporomycetidae</taxon>
        <taxon>Pleosporales</taxon>
        <taxon>Massarineae</taxon>
        <taxon>Didymosphaeriaceae</taxon>
        <taxon>Paraphaeosphaeria</taxon>
    </lineage>
</organism>
<sequence>MGGIFSSPDTPPPSSPPDPTKLDLRPEERKSLDLPDGRTLGYATYGSTNPSDPAIFLFHGMPGCRLVGRSWNKLCKDIGARLITIDRPGNGLSTLAARKLTQWSDDVLSLADHLKIEHFSIVGGSAGGPFALACARFIPEERLRGTTVVCGIAPIEALLDTTPYLSWRLGGFTSWAVKLAARYIILPRLLAPYRDLNPSRLKRAMEDQCQTPEEKEFLTPDPHRETDLDDAVAGLLETFKQGNGGFVLDGSITSSDWGFDLRDVDGGRVWLWHGDQDAVAPVATARWMNERLGGGRLRVLEGGTHSTIWKHHEKEIFERSAKARNDG</sequence>
<gene>
    <name evidence="3" type="ORF">PMIN01_08538</name>
</gene>
<dbReference type="Pfam" id="PF00561">
    <property type="entry name" value="Abhydrolase_1"/>
    <property type="match status" value="1"/>
</dbReference>
<dbReference type="PANTHER" id="PTHR43433">
    <property type="entry name" value="HYDROLASE, ALPHA/BETA FOLD FAMILY PROTEIN"/>
    <property type="match status" value="1"/>
</dbReference>
<keyword evidence="4" id="KW-1185">Reference proteome</keyword>
<dbReference type="Gene3D" id="3.40.50.1820">
    <property type="entry name" value="alpha/beta hydrolase"/>
    <property type="match status" value="1"/>
</dbReference>
<dbReference type="GO" id="GO:0016787">
    <property type="term" value="F:hydrolase activity"/>
    <property type="evidence" value="ECO:0007669"/>
    <property type="project" value="UniProtKB-KW"/>
</dbReference>
<dbReference type="OrthoDB" id="294702at2759"/>
<dbReference type="InterPro" id="IPR000073">
    <property type="entry name" value="AB_hydrolase_1"/>
</dbReference>
<accession>A0A9P6GCX5</accession>
<feature type="compositionally biased region" description="Pro residues" evidence="1">
    <location>
        <begin position="9"/>
        <end position="19"/>
    </location>
</feature>
<keyword evidence="3" id="KW-0378">Hydrolase</keyword>
<dbReference type="PANTHER" id="PTHR43433:SF10">
    <property type="entry name" value="AB HYDROLASE-1 DOMAIN-CONTAINING PROTEIN"/>
    <property type="match status" value="1"/>
</dbReference>
<proteinExistence type="predicted"/>
<feature type="domain" description="AB hydrolase-1" evidence="2">
    <location>
        <begin position="53"/>
        <end position="311"/>
    </location>
</feature>
<dbReference type="EMBL" id="WJXW01000009">
    <property type="protein sequence ID" value="KAF9732856.1"/>
    <property type="molecule type" value="Genomic_DNA"/>
</dbReference>
<comment type="caution">
    <text evidence="3">The sequence shown here is derived from an EMBL/GenBank/DDBJ whole genome shotgun (WGS) entry which is preliminary data.</text>
</comment>
<evidence type="ECO:0000313" key="3">
    <source>
        <dbReference type="EMBL" id="KAF9732856.1"/>
    </source>
</evidence>
<feature type="region of interest" description="Disordered" evidence="1">
    <location>
        <begin position="1"/>
        <end position="38"/>
    </location>
</feature>
<dbReference type="AlphaFoldDB" id="A0A9P6GCX5"/>
<dbReference type="Proteomes" id="UP000756921">
    <property type="component" value="Unassembled WGS sequence"/>
</dbReference>
<feature type="compositionally biased region" description="Basic and acidic residues" evidence="1">
    <location>
        <begin position="20"/>
        <end position="36"/>
    </location>
</feature>
<reference evidence="3" key="1">
    <citation type="journal article" date="2020" name="Mol. Plant Microbe Interact.">
        <title>Genome Sequence of the Biocontrol Agent Coniothyrium minitans strain Conio (IMI 134523).</title>
        <authorList>
            <person name="Patel D."/>
            <person name="Shittu T.A."/>
            <person name="Baroncelli R."/>
            <person name="Muthumeenakshi S."/>
            <person name="Osborne T.H."/>
            <person name="Janganan T.K."/>
            <person name="Sreenivasaprasad S."/>
        </authorList>
    </citation>
    <scope>NUCLEOTIDE SEQUENCE</scope>
    <source>
        <strain evidence="3">Conio</strain>
    </source>
</reference>
<dbReference type="InterPro" id="IPR029058">
    <property type="entry name" value="AB_hydrolase_fold"/>
</dbReference>
<protein>
    <submittedName>
        <fullName evidence="3">Alpha beta hydrolase fold protein</fullName>
    </submittedName>
</protein>
<evidence type="ECO:0000256" key="1">
    <source>
        <dbReference type="SAM" id="MobiDB-lite"/>
    </source>
</evidence>
<evidence type="ECO:0000259" key="2">
    <source>
        <dbReference type="Pfam" id="PF00561"/>
    </source>
</evidence>
<dbReference type="InterPro" id="IPR050471">
    <property type="entry name" value="AB_hydrolase"/>
</dbReference>
<evidence type="ECO:0000313" key="4">
    <source>
        <dbReference type="Proteomes" id="UP000756921"/>
    </source>
</evidence>
<name>A0A9P6GCX5_9PLEO</name>